<proteinExistence type="evidence at transcript level"/>
<reference evidence="1" key="1">
    <citation type="submission" date="2006-07" db="EMBL/GenBank/DDBJ databases">
        <title>Large-scale analysis of RIKEN Arabidopsis full-length (RAFL) cDNAs.</title>
        <authorList>
            <person name="Totoki Y."/>
            <person name="Seki M."/>
            <person name="Ishida J."/>
            <person name="Nakajima M."/>
            <person name="Enju A."/>
            <person name="Morosawa T."/>
            <person name="Kamiya A."/>
            <person name="Narusaka M."/>
            <person name="Shin-i T."/>
            <person name="Nakagawa M."/>
            <person name="Sakamoto N."/>
            <person name="Oishi K."/>
            <person name="Kohara Y."/>
            <person name="Kobayashi M."/>
            <person name="Toyoda A."/>
            <person name="Sakaki Y."/>
            <person name="Sakurai T."/>
            <person name="Iida K."/>
            <person name="Akiyama K."/>
            <person name="Satou M."/>
            <person name="Toyoda T."/>
            <person name="Konagaya A."/>
            <person name="Carninci P."/>
            <person name="Kawai J."/>
            <person name="Hayashizaki Y."/>
            <person name="Shinozaki K."/>
        </authorList>
    </citation>
    <scope>NUCLEOTIDE SEQUENCE</scope>
</reference>
<organism evidence="1">
    <name type="scientific">Arabidopsis thaliana</name>
    <name type="common">Mouse-ear cress</name>
    <dbReference type="NCBI Taxonomy" id="3702"/>
    <lineage>
        <taxon>Eukaryota</taxon>
        <taxon>Viridiplantae</taxon>
        <taxon>Streptophyta</taxon>
        <taxon>Embryophyta</taxon>
        <taxon>Tracheophyta</taxon>
        <taxon>Spermatophyta</taxon>
        <taxon>Magnoliopsida</taxon>
        <taxon>eudicotyledons</taxon>
        <taxon>Gunneridae</taxon>
        <taxon>Pentapetalae</taxon>
        <taxon>rosids</taxon>
        <taxon>malvids</taxon>
        <taxon>Brassicales</taxon>
        <taxon>Brassicaceae</taxon>
        <taxon>Camelineae</taxon>
        <taxon>Arabidopsis</taxon>
    </lineage>
</organism>
<evidence type="ECO:0000313" key="1">
    <source>
        <dbReference type="EMBL" id="BAE99760.1"/>
    </source>
</evidence>
<protein>
    <submittedName>
        <fullName evidence="1">Uncharacterized protein</fullName>
    </submittedName>
</protein>
<accession>Q0WSY8</accession>
<sequence length="81" mass="9130">MIAASLAAALDLSWINVSCSLLILPISWTLQASSLEILSFSRYSSVSKNLFCIFSCFSINSFVNFVNNPFQYFLFFLELLT</sequence>
<dbReference type="EMBL" id="AK227778">
    <property type="protein sequence ID" value="BAE99760.1"/>
    <property type="molecule type" value="mRNA"/>
</dbReference>
<name>Q0WSY8_ARATH</name>
<dbReference type="AlphaFoldDB" id="Q0WSY8"/>